<dbReference type="EMBL" id="NQYH01000001">
    <property type="protein sequence ID" value="RIY42331.1"/>
    <property type="molecule type" value="Genomic_DNA"/>
</dbReference>
<dbReference type="InterPro" id="IPR047142">
    <property type="entry name" value="OryJ/VirC-like"/>
</dbReference>
<accession>A0A3A1YXU8</accession>
<evidence type="ECO:0000313" key="1">
    <source>
        <dbReference type="EMBL" id="RIY42331.1"/>
    </source>
</evidence>
<dbReference type="Proteomes" id="UP000266206">
    <property type="component" value="Unassembled WGS sequence"/>
</dbReference>
<dbReference type="InterPro" id="IPR011051">
    <property type="entry name" value="RmlC_Cupin_sf"/>
</dbReference>
<comment type="caution">
    <text evidence="1">The sequence shown here is derived from an EMBL/GenBank/DDBJ whole genome shotgun (WGS) entry which is preliminary data.</text>
</comment>
<evidence type="ECO:0008006" key="3">
    <source>
        <dbReference type="Google" id="ProtNLM"/>
    </source>
</evidence>
<dbReference type="AlphaFoldDB" id="A0A3A1YXU8"/>
<proteinExistence type="predicted"/>
<reference evidence="1 2" key="1">
    <citation type="submission" date="2017-08" db="EMBL/GenBank/DDBJ databases">
        <title>Pusillimonas indicus sp. nov., a member of the family Alcaligenaceae isolated from surface seawater.</title>
        <authorList>
            <person name="Li J."/>
        </authorList>
    </citation>
    <scope>NUCLEOTIDE SEQUENCE [LARGE SCALE GENOMIC DNA]</scope>
    <source>
        <strain evidence="1 2">L52-1-41</strain>
    </source>
</reference>
<dbReference type="RefSeq" id="WP_114420443.1">
    <property type="nucleotide sequence ID" value="NZ_NQYH01000001.1"/>
</dbReference>
<dbReference type="Gene3D" id="2.60.120.10">
    <property type="entry name" value="Jelly Rolls"/>
    <property type="match status" value="1"/>
</dbReference>
<dbReference type="OrthoDB" id="713485at2"/>
<dbReference type="CDD" id="cd02231">
    <property type="entry name" value="cupin_BLL6423-like"/>
    <property type="match status" value="1"/>
</dbReference>
<evidence type="ECO:0000313" key="2">
    <source>
        <dbReference type="Proteomes" id="UP000266206"/>
    </source>
</evidence>
<dbReference type="PANTHER" id="PTHR36156">
    <property type="entry name" value="SLR2101 PROTEIN"/>
    <property type="match status" value="1"/>
</dbReference>
<sequence length="186" mass="20047">MTQATSPQPIRRVVIANKNGKPSVVSDTKAVRTFDNHPAFANTLLWATPSQPKVGNAELAADPVQPTTNFLPPVGGTRFMIVTFPPDALMGDPSFDGAAFGAEVAQKTPGLAQTFEMDDPAMHTTDTVDYAVVLDGEVWLDLGTGEELHLQKHDVVIQNGARHGWRNKGTNAATMLFVLIGAERRK</sequence>
<dbReference type="PANTHER" id="PTHR36156:SF2">
    <property type="entry name" value="CUPIN TYPE-2 DOMAIN-CONTAINING PROTEIN"/>
    <property type="match status" value="1"/>
</dbReference>
<organism evidence="1 2">
    <name type="scientific">Neopusillimonas maritima</name>
    <dbReference type="NCBI Taxonomy" id="2026239"/>
    <lineage>
        <taxon>Bacteria</taxon>
        <taxon>Pseudomonadati</taxon>
        <taxon>Pseudomonadota</taxon>
        <taxon>Betaproteobacteria</taxon>
        <taxon>Burkholderiales</taxon>
        <taxon>Alcaligenaceae</taxon>
        <taxon>Neopusillimonas</taxon>
    </lineage>
</organism>
<name>A0A3A1YXU8_9BURK</name>
<dbReference type="InterPro" id="IPR014710">
    <property type="entry name" value="RmlC-like_jellyroll"/>
</dbReference>
<gene>
    <name evidence="1" type="ORF">CJP73_02565</name>
</gene>
<protein>
    <recommendedName>
        <fullName evidence="3">Cupin</fullName>
    </recommendedName>
</protein>
<dbReference type="SUPFAM" id="SSF51182">
    <property type="entry name" value="RmlC-like cupins"/>
    <property type="match status" value="1"/>
</dbReference>